<evidence type="ECO:0000313" key="4">
    <source>
        <dbReference type="Proteomes" id="UP000320475"/>
    </source>
</evidence>
<dbReference type="VEuPathDB" id="FungiDB:SeMB42_g06485"/>
<reference evidence="3 4" key="1">
    <citation type="journal article" date="2019" name="Sci. Rep.">
        <title>Comparative genomics of chytrid fungi reveal insights into the obligate biotrophic and pathogenic lifestyle of Synchytrium endobioticum.</title>
        <authorList>
            <person name="van de Vossenberg B.T.L.H."/>
            <person name="Warris S."/>
            <person name="Nguyen H.D.T."/>
            <person name="van Gent-Pelzer M.P.E."/>
            <person name="Joly D.L."/>
            <person name="van de Geest H.C."/>
            <person name="Bonants P.J.M."/>
            <person name="Smith D.S."/>
            <person name="Levesque C.A."/>
            <person name="van der Lee T.A.J."/>
        </authorList>
    </citation>
    <scope>NUCLEOTIDE SEQUENCE [LARGE SCALE GENOMIC DNA]</scope>
    <source>
        <strain evidence="2 4">LEV6574</strain>
        <strain evidence="1 3">MB42</strain>
    </source>
</reference>
<dbReference type="EMBL" id="QEAN01000368">
    <property type="protein sequence ID" value="TPX39073.1"/>
    <property type="molecule type" value="Genomic_DNA"/>
</dbReference>
<evidence type="ECO:0000313" key="2">
    <source>
        <dbReference type="EMBL" id="TPX51183.1"/>
    </source>
</evidence>
<dbReference type="CDD" id="cd20557">
    <property type="entry name" value="CYCLIN_ScPCL1-like"/>
    <property type="match status" value="1"/>
</dbReference>
<gene>
    <name evidence="2" type="ORF">SeLEV6574_g00443</name>
    <name evidence="1" type="ORF">SeMB42_g06485</name>
</gene>
<dbReference type="SUPFAM" id="SSF47954">
    <property type="entry name" value="Cyclin-like"/>
    <property type="match status" value="1"/>
</dbReference>
<dbReference type="GO" id="GO:0005634">
    <property type="term" value="C:nucleus"/>
    <property type="evidence" value="ECO:0007669"/>
    <property type="project" value="TreeGrafter"/>
</dbReference>
<dbReference type="GO" id="GO:0019901">
    <property type="term" value="F:protein kinase binding"/>
    <property type="evidence" value="ECO:0007669"/>
    <property type="project" value="InterPro"/>
</dbReference>
<dbReference type="PANTHER" id="PTHR15615:SF27">
    <property type="entry name" value="PHO85 CYCLIN CLG1"/>
    <property type="match status" value="1"/>
</dbReference>
<name>A0A507CLM7_9FUNG</name>
<dbReference type="Proteomes" id="UP000317494">
    <property type="component" value="Unassembled WGS sequence"/>
</dbReference>
<dbReference type="EMBL" id="QEAM01000007">
    <property type="protein sequence ID" value="TPX51183.1"/>
    <property type="molecule type" value="Genomic_DNA"/>
</dbReference>
<sequence length="282" mass="32017">MGSCIMDFGCFSTFLLWHNFDVTKVAPTDENEPFQQYNLPTFDVFSSFHRLCKRIQLNINPSQTVILHALDYVKRLRMKAAQPKCHDQNLNLGKSKVLPPGTESTVFLTALMLATKFADDDRFTTRAWCQASGFSLGDINKMERECLIALDYRLFVSAHDLYQWSTSLKQFMEVHHPDEVGSVVVIPDRIMISTCTTTTKKEDIVTSKRRPVIGTPDSTSASHYTSISIPPSIKMSQPQRPAGLSSPLLGRIDNYQRSKPIEIKRLYSQTKWWVCGDTARSI</sequence>
<keyword evidence="3" id="KW-1185">Reference proteome</keyword>
<evidence type="ECO:0000313" key="1">
    <source>
        <dbReference type="EMBL" id="TPX39073.1"/>
    </source>
</evidence>
<protein>
    <recommendedName>
        <fullName evidence="5">Cyclin N-terminal domain-containing protein</fullName>
    </recommendedName>
</protein>
<dbReference type="PANTHER" id="PTHR15615">
    <property type="match status" value="1"/>
</dbReference>
<evidence type="ECO:0000313" key="3">
    <source>
        <dbReference type="Proteomes" id="UP000317494"/>
    </source>
</evidence>
<comment type="caution">
    <text evidence="1">The sequence shown here is derived from an EMBL/GenBank/DDBJ whole genome shotgun (WGS) entry which is preliminary data.</text>
</comment>
<organism evidence="1 3">
    <name type="scientific">Synchytrium endobioticum</name>
    <dbReference type="NCBI Taxonomy" id="286115"/>
    <lineage>
        <taxon>Eukaryota</taxon>
        <taxon>Fungi</taxon>
        <taxon>Fungi incertae sedis</taxon>
        <taxon>Chytridiomycota</taxon>
        <taxon>Chytridiomycota incertae sedis</taxon>
        <taxon>Chytridiomycetes</taxon>
        <taxon>Synchytriales</taxon>
        <taxon>Synchytriaceae</taxon>
        <taxon>Synchytrium</taxon>
    </lineage>
</organism>
<dbReference type="GO" id="GO:0000307">
    <property type="term" value="C:cyclin-dependent protein kinase holoenzyme complex"/>
    <property type="evidence" value="ECO:0007669"/>
    <property type="project" value="TreeGrafter"/>
</dbReference>
<dbReference type="AlphaFoldDB" id="A0A507CLM7"/>
<dbReference type="Pfam" id="PF08613">
    <property type="entry name" value="Cyclin"/>
    <property type="match status" value="1"/>
</dbReference>
<dbReference type="GO" id="GO:0016538">
    <property type="term" value="F:cyclin-dependent protein serine/threonine kinase regulator activity"/>
    <property type="evidence" value="ECO:0007669"/>
    <property type="project" value="TreeGrafter"/>
</dbReference>
<proteinExistence type="predicted"/>
<dbReference type="InterPro" id="IPR036915">
    <property type="entry name" value="Cyclin-like_sf"/>
</dbReference>
<dbReference type="STRING" id="286115.A0A507CLM7"/>
<dbReference type="InterPro" id="IPR013922">
    <property type="entry name" value="Cyclin_PHO80-like"/>
</dbReference>
<evidence type="ECO:0008006" key="5">
    <source>
        <dbReference type="Google" id="ProtNLM"/>
    </source>
</evidence>
<dbReference type="Gene3D" id="1.10.472.10">
    <property type="entry name" value="Cyclin-like"/>
    <property type="match status" value="1"/>
</dbReference>
<dbReference type="OrthoDB" id="286814at2759"/>
<dbReference type="Proteomes" id="UP000320475">
    <property type="component" value="Unassembled WGS sequence"/>
</dbReference>
<accession>A0A507CLM7</accession>